<evidence type="ECO:0000256" key="3">
    <source>
        <dbReference type="ARBA" id="ARBA00022448"/>
    </source>
</evidence>
<evidence type="ECO:0000256" key="5">
    <source>
        <dbReference type="ARBA" id="ARBA00022519"/>
    </source>
</evidence>
<keyword evidence="3" id="KW-0813">Transport</keyword>
<evidence type="ECO:0000256" key="7">
    <source>
        <dbReference type="ARBA" id="ARBA00022840"/>
    </source>
</evidence>
<dbReference type="PANTHER" id="PTHR43297">
    <property type="entry name" value="OLIGOPEPTIDE TRANSPORT ATP-BINDING PROTEIN APPD"/>
    <property type="match status" value="1"/>
</dbReference>
<dbReference type="InterPro" id="IPR027417">
    <property type="entry name" value="P-loop_NTPase"/>
</dbReference>
<dbReference type="InterPro" id="IPR003593">
    <property type="entry name" value="AAA+_ATPase"/>
</dbReference>
<evidence type="ECO:0000313" key="13">
    <source>
        <dbReference type="Proteomes" id="UP000597138"/>
    </source>
</evidence>
<protein>
    <submittedName>
        <fullName evidence="10 11">ABC transporter</fullName>
    </submittedName>
</protein>
<dbReference type="RefSeq" id="WP_052005776.1">
    <property type="nucleotide sequence ID" value="NZ_BMEG01000010.1"/>
</dbReference>
<reference evidence="10" key="4">
    <citation type="submission" date="2024-05" db="EMBL/GenBank/DDBJ databases">
        <authorList>
            <person name="Sun Q."/>
            <person name="Zhou Y."/>
        </authorList>
    </citation>
    <scope>NUCLEOTIDE SEQUENCE</scope>
    <source>
        <strain evidence="10">CGMCC 1.11013</strain>
    </source>
</reference>
<evidence type="ECO:0000256" key="8">
    <source>
        <dbReference type="ARBA" id="ARBA00023136"/>
    </source>
</evidence>
<dbReference type="GO" id="GO:0005886">
    <property type="term" value="C:plasma membrane"/>
    <property type="evidence" value="ECO:0007669"/>
    <property type="project" value="UniProtKB-SubCell"/>
</dbReference>
<dbReference type="GO" id="GO:0015833">
    <property type="term" value="P:peptide transport"/>
    <property type="evidence" value="ECO:0007669"/>
    <property type="project" value="InterPro"/>
</dbReference>
<comment type="subcellular location">
    <subcellularLocation>
        <location evidence="1">Cell inner membrane</location>
        <topology evidence="1">Peripheral membrane protein</topology>
    </subcellularLocation>
</comment>
<dbReference type="EMBL" id="JFHE01000009">
    <property type="protein sequence ID" value="KDR35130.1"/>
    <property type="molecule type" value="Genomic_DNA"/>
</dbReference>
<dbReference type="SUPFAM" id="SSF52540">
    <property type="entry name" value="P-loop containing nucleoside triphosphate hydrolases"/>
    <property type="match status" value="2"/>
</dbReference>
<gene>
    <name evidence="11" type="ORF">BG57_32885</name>
    <name evidence="10" type="ORF">GCM10010985_49920</name>
</gene>
<dbReference type="Pfam" id="PF08352">
    <property type="entry name" value="oligo_HPY"/>
    <property type="match status" value="1"/>
</dbReference>
<dbReference type="InterPro" id="IPR013563">
    <property type="entry name" value="Oligopep_ABC_C"/>
</dbReference>
<dbReference type="InterPro" id="IPR017871">
    <property type="entry name" value="ABC_transporter-like_CS"/>
</dbReference>
<keyword evidence="5" id="KW-0997">Cell inner membrane</keyword>
<dbReference type="NCBIfam" id="NF007739">
    <property type="entry name" value="PRK10419.1"/>
    <property type="match status" value="2"/>
</dbReference>
<proteinExistence type="inferred from homology"/>
<evidence type="ECO:0000256" key="6">
    <source>
        <dbReference type="ARBA" id="ARBA00022741"/>
    </source>
</evidence>
<evidence type="ECO:0000313" key="10">
    <source>
        <dbReference type="EMBL" id="GGD89325.1"/>
    </source>
</evidence>
<feature type="domain" description="ABC transporter" evidence="9">
    <location>
        <begin position="6"/>
        <end position="254"/>
    </location>
</feature>
<accession>A0A069P3A0</accession>
<dbReference type="STRING" id="1071679.BG57_32885"/>
<dbReference type="EMBL" id="BMEG01000010">
    <property type="protein sequence ID" value="GGD89325.1"/>
    <property type="molecule type" value="Genomic_DNA"/>
</dbReference>
<sequence>MPLLDIEQLEVDFIGSRGAEPAVRGVDLSLDPGEIVALVGESGSGKSVTATAINGLLPARTARVRGSIRFDGKQLVGLGEAQFEPIRGAGVATIFQNPLSSLDPTMRIGDQLAITAQLRARLTRSEALKRAHAALAEVGIDDTARVLRAWPHQLSGGMRQRVMIALATLNHPRLLIADEPTTALDAVLQKDMLGLLTRLNRQHGMAILIITHDFGVVAALSQRVAVMRAGRIVETGRTADVLSAPKHAYTRSLIDAVPGIGLRARNPSPSRRLGAVSAQPPAVPVASADTPVLLEAHAVYRSFVSVKSWLPSRTQHFDAVADASFEVRRGEIFGLIGASGSGKSTLARVVAHLLPATRGTVRFDGADLATLDHTALKSFRRRFQFVFQDSASSLNPRRTLLDQLSNPALRLGVAHDRAHAHTLAREALERVGLEARHLHRYPHAFSGGQRQRIGLARALVVRPEFIVLDEPTSALDVSIQAQILNLLLELREALGLTYLFIGHSLPVIEFLCDRVAVMERGRIVETLDAHDLRAHATHASTLRLLDAVLPVRTGSRRAHAPLTELLS</sequence>
<dbReference type="InterPro" id="IPR050388">
    <property type="entry name" value="ABC_Ni/Peptide_Import"/>
</dbReference>
<comment type="similarity">
    <text evidence="2">Belongs to the ABC transporter superfamily.</text>
</comment>
<dbReference type="Gene3D" id="3.40.50.300">
    <property type="entry name" value="P-loop containing nucleotide triphosphate hydrolases"/>
    <property type="match status" value="2"/>
</dbReference>
<evidence type="ECO:0000256" key="4">
    <source>
        <dbReference type="ARBA" id="ARBA00022475"/>
    </source>
</evidence>
<keyword evidence="4" id="KW-1003">Cell membrane</keyword>
<dbReference type="PROSITE" id="PS00211">
    <property type="entry name" value="ABC_TRANSPORTER_1"/>
    <property type="match status" value="2"/>
</dbReference>
<keyword evidence="8" id="KW-0472">Membrane</keyword>
<dbReference type="InterPro" id="IPR003439">
    <property type="entry name" value="ABC_transporter-like_ATP-bd"/>
</dbReference>
<keyword evidence="13" id="KW-1185">Reference proteome</keyword>
<reference evidence="11 12" key="2">
    <citation type="submission" date="2014-03" db="EMBL/GenBank/DDBJ databases">
        <title>Draft Genome Sequences of Four Burkholderia Strains.</title>
        <authorList>
            <person name="Liu X.Y."/>
            <person name="Li C.X."/>
            <person name="Xu J.H."/>
        </authorList>
    </citation>
    <scope>NUCLEOTIDE SEQUENCE [LARGE SCALE GENOMIC DNA]</scope>
    <source>
        <strain evidence="11 12">R27</strain>
    </source>
</reference>
<evidence type="ECO:0000256" key="1">
    <source>
        <dbReference type="ARBA" id="ARBA00004417"/>
    </source>
</evidence>
<keyword evidence="6" id="KW-0547">Nucleotide-binding</keyword>
<dbReference type="eggNOG" id="COG4172">
    <property type="taxonomic scope" value="Bacteria"/>
</dbReference>
<dbReference type="SMART" id="SM00382">
    <property type="entry name" value="AAA"/>
    <property type="match status" value="2"/>
</dbReference>
<dbReference type="Pfam" id="PF00005">
    <property type="entry name" value="ABC_tran"/>
    <property type="match status" value="2"/>
</dbReference>
<keyword evidence="7 10" id="KW-0067">ATP-binding</keyword>
<feature type="domain" description="ABC transporter" evidence="9">
    <location>
        <begin position="294"/>
        <end position="545"/>
    </location>
</feature>
<name>A0A069P3A0_9BURK</name>
<dbReference type="NCBIfam" id="NF008453">
    <property type="entry name" value="PRK11308.1"/>
    <property type="match status" value="2"/>
</dbReference>
<dbReference type="AlphaFoldDB" id="A0A069P3A0"/>
<reference evidence="13" key="3">
    <citation type="journal article" date="2019" name="Int. J. Syst. Evol. Microbiol.">
        <title>The Global Catalogue of Microorganisms (GCM) 10K type strain sequencing project: providing services to taxonomists for standard genome sequencing and annotation.</title>
        <authorList>
            <consortium name="The Broad Institute Genomics Platform"/>
            <consortium name="The Broad Institute Genome Sequencing Center for Infectious Disease"/>
            <person name="Wu L."/>
            <person name="Ma J."/>
        </authorList>
    </citation>
    <scope>NUCLEOTIDE SEQUENCE [LARGE SCALE GENOMIC DNA]</scope>
    <source>
        <strain evidence="13">CGMCC 1.11013</strain>
    </source>
</reference>
<evidence type="ECO:0000313" key="12">
    <source>
        <dbReference type="Proteomes" id="UP000027439"/>
    </source>
</evidence>
<dbReference type="Proteomes" id="UP000597138">
    <property type="component" value="Unassembled WGS sequence"/>
</dbReference>
<evidence type="ECO:0000259" key="9">
    <source>
        <dbReference type="PROSITE" id="PS50893"/>
    </source>
</evidence>
<reference evidence="10" key="1">
    <citation type="journal article" date="2014" name="Int. J. Syst. Evol. Microbiol.">
        <title>Complete genome of a new Firmicutes species belonging to the dominant human colonic microbiota ('Ruminococcus bicirculans') reveals two chromosomes and a selective capacity to utilize plant glucans.</title>
        <authorList>
            <consortium name="NISC Comparative Sequencing Program"/>
            <person name="Wegmann U."/>
            <person name="Louis P."/>
            <person name="Goesmann A."/>
            <person name="Henrissat B."/>
            <person name="Duncan S.H."/>
            <person name="Flint H.J."/>
        </authorList>
    </citation>
    <scope>NUCLEOTIDE SEQUENCE</scope>
    <source>
        <strain evidence="10">CGMCC 1.11013</strain>
    </source>
</reference>
<evidence type="ECO:0000256" key="2">
    <source>
        <dbReference type="ARBA" id="ARBA00005417"/>
    </source>
</evidence>
<dbReference type="GO" id="GO:0005524">
    <property type="term" value="F:ATP binding"/>
    <property type="evidence" value="ECO:0007669"/>
    <property type="project" value="UniProtKB-KW"/>
</dbReference>
<dbReference type="GO" id="GO:0016887">
    <property type="term" value="F:ATP hydrolysis activity"/>
    <property type="evidence" value="ECO:0007669"/>
    <property type="project" value="InterPro"/>
</dbReference>
<dbReference type="PANTHER" id="PTHR43297:SF2">
    <property type="entry name" value="DIPEPTIDE TRANSPORT ATP-BINDING PROTEIN DPPD"/>
    <property type="match status" value="1"/>
</dbReference>
<dbReference type="CDD" id="cd03257">
    <property type="entry name" value="ABC_NikE_OppD_transporters"/>
    <property type="match status" value="2"/>
</dbReference>
<dbReference type="PROSITE" id="PS50893">
    <property type="entry name" value="ABC_TRANSPORTER_2"/>
    <property type="match status" value="2"/>
</dbReference>
<evidence type="ECO:0000313" key="11">
    <source>
        <dbReference type="EMBL" id="KDR35130.1"/>
    </source>
</evidence>
<dbReference type="OrthoDB" id="9802772at2"/>
<dbReference type="Proteomes" id="UP000027439">
    <property type="component" value="Unassembled WGS sequence"/>
</dbReference>
<comment type="caution">
    <text evidence="11">The sequence shown here is derived from an EMBL/GenBank/DDBJ whole genome shotgun (WGS) entry which is preliminary data.</text>
</comment>
<organism evidence="11 12">
    <name type="scientific">Caballeronia grimmiae</name>
    <dbReference type="NCBI Taxonomy" id="1071679"/>
    <lineage>
        <taxon>Bacteria</taxon>
        <taxon>Pseudomonadati</taxon>
        <taxon>Pseudomonadota</taxon>
        <taxon>Betaproteobacteria</taxon>
        <taxon>Burkholderiales</taxon>
        <taxon>Burkholderiaceae</taxon>
        <taxon>Caballeronia</taxon>
    </lineage>
</organism>